<keyword evidence="2" id="KW-1185">Reference proteome</keyword>
<dbReference type="EMBL" id="REGN01002651">
    <property type="protein sequence ID" value="RNA26892.1"/>
    <property type="molecule type" value="Genomic_DNA"/>
</dbReference>
<gene>
    <name evidence="1" type="ORF">BpHYR1_009154</name>
</gene>
<organism evidence="1 2">
    <name type="scientific">Brachionus plicatilis</name>
    <name type="common">Marine rotifer</name>
    <name type="synonym">Brachionus muelleri</name>
    <dbReference type="NCBI Taxonomy" id="10195"/>
    <lineage>
        <taxon>Eukaryota</taxon>
        <taxon>Metazoa</taxon>
        <taxon>Spiralia</taxon>
        <taxon>Gnathifera</taxon>
        <taxon>Rotifera</taxon>
        <taxon>Eurotatoria</taxon>
        <taxon>Monogononta</taxon>
        <taxon>Pseudotrocha</taxon>
        <taxon>Ploima</taxon>
        <taxon>Brachionidae</taxon>
        <taxon>Brachionus</taxon>
    </lineage>
</organism>
<evidence type="ECO:0000313" key="2">
    <source>
        <dbReference type="Proteomes" id="UP000276133"/>
    </source>
</evidence>
<accession>A0A3M7RTT2</accession>
<reference evidence="1 2" key="1">
    <citation type="journal article" date="2018" name="Sci. Rep.">
        <title>Genomic signatures of local adaptation to the degree of environmental predictability in rotifers.</title>
        <authorList>
            <person name="Franch-Gras L."/>
            <person name="Hahn C."/>
            <person name="Garcia-Roger E.M."/>
            <person name="Carmona M.J."/>
            <person name="Serra M."/>
            <person name="Gomez A."/>
        </authorList>
    </citation>
    <scope>NUCLEOTIDE SEQUENCE [LARGE SCALE GENOMIC DNA]</scope>
    <source>
        <strain evidence="1">HYR1</strain>
    </source>
</reference>
<evidence type="ECO:0000313" key="1">
    <source>
        <dbReference type="EMBL" id="RNA26892.1"/>
    </source>
</evidence>
<sequence>MPMSAGTESKPQLPTTNTLFSSAFSWNLSCIRSNSVDKESITWSSFCLDLPAIAHVIFSLLLILANSLTTNFPSYKQLNEIKRSSKMKKCSVFSGNQIDMINVYDYADELDGFVNDVTINLFDSSDSDLDSNSDSENRSIFFDNQFSSISQKNKTNNFIKLPNGYKDVSCLISKGYHYMNFKITNTKCFAQVVRFSSGLILY</sequence>
<comment type="caution">
    <text evidence="1">The sequence shown here is derived from an EMBL/GenBank/DDBJ whole genome shotgun (WGS) entry which is preliminary data.</text>
</comment>
<protein>
    <submittedName>
        <fullName evidence="1">Uncharacterized protein</fullName>
    </submittedName>
</protein>
<proteinExistence type="predicted"/>
<dbReference type="AlphaFoldDB" id="A0A3M7RTT2"/>
<name>A0A3M7RTT2_BRAPC</name>
<dbReference type="Proteomes" id="UP000276133">
    <property type="component" value="Unassembled WGS sequence"/>
</dbReference>